<accession>A0A160TGV8</accession>
<dbReference type="AlphaFoldDB" id="A0A160TGV8"/>
<dbReference type="Gene3D" id="3.90.70.10">
    <property type="entry name" value="Cysteine proteinases"/>
    <property type="match status" value="1"/>
</dbReference>
<dbReference type="Pfam" id="PF11814">
    <property type="entry name" value="DUF3335"/>
    <property type="match status" value="1"/>
</dbReference>
<dbReference type="PANTHER" id="PTHR43420">
    <property type="entry name" value="ACETYLTRANSFERASE"/>
    <property type="match status" value="1"/>
</dbReference>
<dbReference type="CDD" id="cd04301">
    <property type="entry name" value="NAT_SF"/>
    <property type="match status" value="1"/>
</dbReference>
<dbReference type="Gene3D" id="3.40.630.30">
    <property type="match status" value="1"/>
</dbReference>
<dbReference type="InterPro" id="IPR021770">
    <property type="entry name" value="DUF3335"/>
</dbReference>
<dbReference type="Pfam" id="PF00583">
    <property type="entry name" value="Acetyltransf_1"/>
    <property type="match status" value="1"/>
</dbReference>
<sequence length="361" mass="40730">MNMEPRLATLADVAALAELEQASFSGDSLSARRFRHFIRGEHSELWCLGDPIQAYALVLFHRGTSLARLYSIAVDPAARGRGFGSQLLHCVEQQALRRHVLFMRLEVRQDNIAAKTLYESSGYRIIRTLKSYYEDGADGWRLEKHLKPTVAIPHDLPFYAQTTPFTCGPSALMMALHSIDPDFTMTRLEELNLWREATTIYLTTGHGGTSPQGLALAALKRGHDVTMWLSDRSIAFLDGVRSEHKRELMTLVGEDFQARCDRDGVTTDTGVHTVADLRLALAQGNRILLLISTYRLNRNKAPHWVWLVAIDDDYAYLNDPDIDEELDQVATDNMYVPVSLDNFGAMIQYGTKRYMAALLIR</sequence>
<dbReference type="PANTHER" id="PTHR43420:SF12">
    <property type="entry name" value="N-ACETYLTRANSFERASE DOMAIN-CONTAINING PROTEIN"/>
    <property type="match status" value="1"/>
</dbReference>
<dbReference type="SUPFAM" id="SSF55729">
    <property type="entry name" value="Acyl-CoA N-acyltransferases (Nat)"/>
    <property type="match status" value="1"/>
</dbReference>
<evidence type="ECO:0000313" key="4">
    <source>
        <dbReference type="EMBL" id="CUS42797.1"/>
    </source>
</evidence>
<dbReference type="InterPro" id="IPR000182">
    <property type="entry name" value="GNAT_dom"/>
</dbReference>
<organism evidence="4">
    <name type="scientific">hydrothermal vent metagenome</name>
    <dbReference type="NCBI Taxonomy" id="652676"/>
    <lineage>
        <taxon>unclassified sequences</taxon>
        <taxon>metagenomes</taxon>
        <taxon>ecological metagenomes</taxon>
    </lineage>
</organism>
<name>A0A160TGV8_9ZZZZ</name>
<dbReference type="InterPro" id="IPR016181">
    <property type="entry name" value="Acyl_CoA_acyltransferase"/>
</dbReference>
<dbReference type="InterPro" id="IPR050680">
    <property type="entry name" value="YpeA/RimI_acetyltransf"/>
</dbReference>
<reference evidence="4" key="1">
    <citation type="submission" date="2015-10" db="EMBL/GenBank/DDBJ databases">
        <authorList>
            <person name="Gilbert D.G."/>
        </authorList>
    </citation>
    <scope>NUCLEOTIDE SEQUENCE</scope>
</reference>
<dbReference type="PROSITE" id="PS51186">
    <property type="entry name" value="GNAT"/>
    <property type="match status" value="1"/>
</dbReference>
<keyword evidence="1 4" id="KW-0808">Transferase</keyword>
<gene>
    <name evidence="4" type="ORF">MGWOODY_Tha2873</name>
</gene>
<dbReference type="EMBL" id="CZQC01000071">
    <property type="protein sequence ID" value="CUS42797.1"/>
    <property type="molecule type" value="Genomic_DNA"/>
</dbReference>
<proteinExistence type="predicted"/>
<keyword evidence="2" id="KW-0012">Acyltransferase</keyword>
<feature type="domain" description="N-acetyltransferase" evidence="3">
    <location>
        <begin position="3"/>
        <end position="147"/>
    </location>
</feature>
<evidence type="ECO:0000256" key="2">
    <source>
        <dbReference type="ARBA" id="ARBA00023315"/>
    </source>
</evidence>
<evidence type="ECO:0000256" key="1">
    <source>
        <dbReference type="ARBA" id="ARBA00022679"/>
    </source>
</evidence>
<dbReference type="GO" id="GO:0016747">
    <property type="term" value="F:acyltransferase activity, transferring groups other than amino-acyl groups"/>
    <property type="evidence" value="ECO:0007669"/>
    <property type="project" value="InterPro"/>
</dbReference>
<protein>
    <submittedName>
        <fullName evidence="4">GNAT family acetyltransferase VC2332</fullName>
    </submittedName>
</protein>
<evidence type="ECO:0000259" key="3">
    <source>
        <dbReference type="PROSITE" id="PS51186"/>
    </source>
</evidence>